<feature type="region of interest" description="Disordered" evidence="7">
    <location>
        <begin position="28"/>
        <end position="80"/>
    </location>
</feature>
<comment type="subcellular location">
    <subcellularLocation>
        <location evidence="2">Cytoplasm</location>
        <location evidence="2">Cytoskeleton</location>
    </subcellularLocation>
    <subcellularLocation>
        <location evidence="1">Membrane</location>
        <topology evidence="1">Peripheral membrane protein</topology>
    </subcellularLocation>
</comment>
<dbReference type="GO" id="GO:0051016">
    <property type="term" value="P:barbed-end actin filament capping"/>
    <property type="evidence" value="ECO:0007669"/>
    <property type="project" value="TreeGrafter"/>
</dbReference>
<dbReference type="PANTHER" id="PTHR11977:SF45">
    <property type="entry name" value="SUPERVILLIN"/>
    <property type="match status" value="1"/>
</dbReference>
<dbReference type="GO" id="GO:0008154">
    <property type="term" value="P:actin polymerization or depolymerization"/>
    <property type="evidence" value="ECO:0007669"/>
    <property type="project" value="TreeGrafter"/>
</dbReference>
<reference evidence="8" key="1">
    <citation type="submission" date="2020-04" db="EMBL/GenBank/DDBJ databases">
        <authorList>
            <person name="Alioto T."/>
            <person name="Alioto T."/>
            <person name="Gomez Garrido J."/>
        </authorList>
    </citation>
    <scope>NUCLEOTIDE SEQUENCE</scope>
    <source>
        <strain evidence="8">A484AB</strain>
    </source>
</reference>
<organism evidence="8 9">
    <name type="scientific">Paramuricea clavata</name>
    <name type="common">Red gorgonian</name>
    <name type="synonym">Violescent sea-whip</name>
    <dbReference type="NCBI Taxonomy" id="317549"/>
    <lineage>
        <taxon>Eukaryota</taxon>
        <taxon>Metazoa</taxon>
        <taxon>Cnidaria</taxon>
        <taxon>Anthozoa</taxon>
        <taxon>Octocorallia</taxon>
        <taxon>Malacalcyonacea</taxon>
        <taxon>Plexauridae</taxon>
        <taxon>Paramuricea</taxon>
    </lineage>
</organism>
<dbReference type="Proteomes" id="UP001152795">
    <property type="component" value="Unassembled WGS sequence"/>
</dbReference>
<dbReference type="SMART" id="SM00262">
    <property type="entry name" value="GEL"/>
    <property type="match status" value="2"/>
</dbReference>
<dbReference type="GO" id="GO:0051014">
    <property type="term" value="P:actin filament severing"/>
    <property type="evidence" value="ECO:0007669"/>
    <property type="project" value="TreeGrafter"/>
</dbReference>
<protein>
    <submittedName>
        <fullName evidence="8">Supervillin isoform X5</fullName>
    </submittedName>
</protein>
<dbReference type="GO" id="GO:0016020">
    <property type="term" value="C:membrane"/>
    <property type="evidence" value="ECO:0007669"/>
    <property type="project" value="UniProtKB-SubCell"/>
</dbReference>
<evidence type="ECO:0000256" key="1">
    <source>
        <dbReference type="ARBA" id="ARBA00004170"/>
    </source>
</evidence>
<dbReference type="Pfam" id="PF02209">
    <property type="entry name" value="VHP"/>
    <property type="match status" value="1"/>
</dbReference>
<evidence type="ECO:0000313" key="8">
    <source>
        <dbReference type="EMBL" id="CAB4019167.1"/>
    </source>
</evidence>
<dbReference type="AlphaFoldDB" id="A0A6S7IN47"/>
<dbReference type="InterPro" id="IPR036886">
    <property type="entry name" value="Villin_headpiece_dom_sf"/>
</dbReference>
<dbReference type="EMBL" id="CACRXK020010328">
    <property type="protein sequence ID" value="CAB4019167.1"/>
    <property type="molecule type" value="Genomic_DNA"/>
</dbReference>
<dbReference type="Gene3D" id="1.10.950.10">
    <property type="entry name" value="Villin headpiece domain"/>
    <property type="match status" value="1"/>
</dbReference>
<evidence type="ECO:0000313" key="9">
    <source>
        <dbReference type="Proteomes" id="UP001152795"/>
    </source>
</evidence>
<feature type="compositionally biased region" description="Polar residues" evidence="7">
    <location>
        <begin position="133"/>
        <end position="143"/>
    </location>
</feature>
<dbReference type="GO" id="GO:0005737">
    <property type="term" value="C:cytoplasm"/>
    <property type="evidence" value="ECO:0007669"/>
    <property type="project" value="TreeGrafter"/>
</dbReference>
<feature type="non-terminal residue" evidence="8">
    <location>
        <position position="1"/>
    </location>
</feature>
<dbReference type="InterPro" id="IPR029006">
    <property type="entry name" value="ADF-H/Gelsolin-like_dom_sf"/>
</dbReference>
<dbReference type="FunFam" id="1.10.950.10:FF:000003">
    <property type="entry name" value="supervillin isoform X2"/>
    <property type="match status" value="1"/>
</dbReference>
<feature type="region of interest" description="Disordered" evidence="7">
    <location>
        <begin position="108"/>
        <end position="172"/>
    </location>
</feature>
<accession>A0A6S7IN47</accession>
<evidence type="ECO:0000256" key="2">
    <source>
        <dbReference type="ARBA" id="ARBA00004245"/>
    </source>
</evidence>
<feature type="compositionally biased region" description="Basic and acidic residues" evidence="7">
    <location>
        <begin position="108"/>
        <end position="132"/>
    </location>
</feature>
<dbReference type="GO" id="GO:0005546">
    <property type="term" value="F:phosphatidylinositol-4,5-bisphosphate binding"/>
    <property type="evidence" value="ECO:0007669"/>
    <property type="project" value="TreeGrafter"/>
</dbReference>
<evidence type="ECO:0000256" key="7">
    <source>
        <dbReference type="SAM" id="MobiDB-lite"/>
    </source>
</evidence>
<dbReference type="SUPFAM" id="SSF47050">
    <property type="entry name" value="VHP, Villin headpiece domain"/>
    <property type="match status" value="1"/>
</dbReference>
<evidence type="ECO:0000256" key="5">
    <source>
        <dbReference type="ARBA" id="ARBA00023136"/>
    </source>
</evidence>
<dbReference type="PANTHER" id="PTHR11977">
    <property type="entry name" value="VILLIN"/>
    <property type="match status" value="1"/>
</dbReference>
<evidence type="ECO:0000256" key="3">
    <source>
        <dbReference type="ARBA" id="ARBA00022490"/>
    </source>
</evidence>
<keyword evidence="9" id="KW-1185">Reference proteome</keyword>
<dbReference type="SMART" id="SM00153">
    <property type="entry name" value="VHP"/>
    <property type="match status" value="1"/>
</dbReference>
<gene>
    <name evidence="8" type="ORF">PACLA_8A002866</name>
</gene>
<dbReference type="PROSITE" id="PS51089">
    <property type="entry name" value="HP"/>
    <property type="match status" value="1"/>
</dbReference>
<evidence type="ECO:0000256" key="4">
    <source>
        <dbReference type="ARBA" id="ARBA00022737"/>
    </source>
</evidence>
<sequence length="622" mass="71559">LTLVRERGERQKAEEINKQLAEKAKSLEMSARETAEALEREKNNNLELERQRLSAEEENARQKERSRQIEREKNMITRELSQKENENEYLRYKFSAVNMEMQRAVQERQMKEKQLAEQEEQMRQRRASEEHLQNNVQDVTNNNAHDDVPNSPVRGRHGLYEPDEVDGGSSAAHDLQVMPDARLPEYDRYVIRWSYSVKASGIRSLKGGESKRDTTGRDQIAYFFWHGRDCSASGKGTSALATIELDSDKSPQIMVDEGHESACFLNMFDGQMIVHHGKLDEAKSIEEDNVLMYCVHHDDEREISLTQVEARSSNLRSRSSFVVVVIDEAVGICVWHGAKSTKEKKQGALRGAKRLANWFQGMFEINKVDMVEVEEGHEGGLFWKALDGKNDYGSLQEVSGKCDNRVRLFTFLSTEGPFLAREILNPTRGEHVSPYPFRQANLYDATQPALFLIDAVHEMYLWQGWWPGNPEESESATTTGSAEFRWHRDRKLAMQSVQSYADSVGRQMSKACVVNAGLEPTEFRSLFPFWEDHPDVTKINLESAKLNGKKESMTELLAKLSRDRYSLAELLVRPLPEGVDPLKMEMYLSDEEFKEVFNMTKDEFNKLPKWKKLEQRKKAGLF</sequence>
<keyword evidence="3" id="KW-0963">Cytoplasm</keyword>
<dbReference type="InterPro" id="IPR007122">
    <property type="entry name" value="Villin/Gelsolin"/>
</dbReference>
<keyword evidence="5" id="KW-0472">Membrane</keyword>
<dbReference type="SUPFAM" id="SSF55753">
    <property type="entry name" value="Actin depolymerizing proteins"/>
    <property type="match status" value="3"/>
</dbReference>
<dbReference type="OrthoDB" id="6017871at2759"/>
<dbReference type="Gene3D" id="3.40.20.10">
    <property type="entry name" value="Severin"/>
    <property type="match status" value="3"/>
</dbReference>
<dbReference type="InterPro" id="IPR003128">
    <property type="entry name" value="Villin_headpiece"/>
</dbReference>
<dbReference type="GO" id="GO:0015629">
    <property type="term" value="C:actin cytoskeleton"/>
    <property type="evidence" value="ECO:0007669"/>
    <property type="project" value="TreeGrafter"/>
</dbReference>
<keyword evidence="4" id="KW-0677">Repeat</keyword>
<dbReference type="GO" id="GO:0051015">
    <property type="term" value="F:actin filament binding"/>
    <property type="evidence" value="ECO:0007669"/>
    <property type="project" value="InterPro"/>
</dbReference>
<evidence type="ECO:0000256" key="6">
    <source>
        <dbReference type="ARBA" id="ARBA00023212"/>
    </source>
</evidence>
<dbReference type="PRINTS" id="PR00597">
    <property type="entry name" value="GELSOLIN"/>
</dbReference>
<comment type="caution">
    <text evidence="8">The sequence shown here is derived from an EMBL/GenBank/DDBJ whole genome shotgun (WGS) entry which is preliminary data.</text>
</comment>
<name>A0A6S7IN47_PARCT</name>
<proteinExistence type="predicted"/>
<keyword evidence="6" id="KW-0206">Cytoskeleton</keyword>